<dbReference type="Proteomes" id="UP000183760">
    <property type="component" value="Unassembled WGS sequence"/>
</dbReference>
<reference evidence="3 4" key="1">
    <citation type="submission" date="2016-10" db="EMBL/GenBank/DDBJ databases">
        <authorList>
            <person name="Varghese N."/>
            <person name="Submissions S."/>
        </authorList>
    </citation>
    <scope>NUCLEOTIDE SEQUENCE [LARGE SCALE GENOMIC DNA]</scope>
    <source>
        <strain evidence="3 4">DSM 16525</strain>
    </source>
</reference>
<protein>
    <submittedName>
        <fullName evidence="2">Uncharacterized protein</fullName>
    </submittedName>
</protein>
<comment type="caution">
    <text evidence="2">The sequence shown here is derived from an EMBL/GenBank/DDBJ whole genome shotgun (WGS) entry which is preliminary data.</text>
</comment>
<evidence type="ECO:0000313" key="3">
    <source>
        <dbReference type="EMBL" id="SEU13688.1"/>
    </source>
</evidence>
<feature type="region of interest" description="Disordered" evidence="1">
    <location>
        <begin position="105"/>
        <end position="126"/>
    </location>
</feature>
<evidence type="ECO:0000313" key="5">
    <source>
        <dbReference type="Proteomes" id="UP000321514"/>
    </source>
</evidence>
<gene>
    <name evidence="2" type="ORF">MFU01_64630</name>
    <name evidence="3" type="ORF">SAMN05443572_105211</name>
</gene>
<feature type="compositionally biased region" description="Pro residues" evidence="1">
    <location>
        <begin position="62"/>
        <end position="75"/>
    </location>
</feature>
<dbReference type="Proteomes" id="UP000321514">
    <property type="component" value="Unassembled WGS sequence"/>
</dbReference>
<accession>A0A511TB73</accession>
<evidence type="ECO:0000313" key="4">
    <source>
        <dbReference type="Proteomes" id="UP000183760"/>
    </source>
</evidence>
<dbReference type="EMBL" id="FOIB01000005">
    <property type="protein sequence ID" value="SEU13688.1"/>
    <property type="molecule type" value="Genomic_DNA"/>
</dbReference>
<organism evidence="2 5">
    <name type="scientific">Myxococcus fulvus</name>
    <dbReference type="NCBI Taxonomy" id="33"/>
    <lineage>
        <taxon>Bacteria</taxon>
        <taxon>Pseudomonadati</taxon>
        <taxon>Myxococcota</taxon>
        <taxon>Myxococcia</taxon>
        <taxon>Myxococcales</taxon>
        <taxon>Cystobacterineae</taxon>
        <taxon>Myxococcaceae</taxon>
        <taxon>Myxococcus</taxon>
    </lineage>
</organism>
<evidence type="ECO:0000313" key="2">
    <source>
        <dbReference type="EMBL" id="GEN11426.1"/>
    </source>
</evidence>
<proteinExistence type="predicted"/>
<evidence type="ECO:0000256" key="1">
    <source>
        <dbReference type="SAM" id="MobiDB-lite"/>
    </source>
</evidence>
<reference evidence="2 5" key="2">
    <citation type="submission" date="2019-07" db="EMBL/GenBank/DDBJ databases">
        <title>Whole genome shotgun sequence of Myxococcus fulvus NBRC 100333.</title>
        <authorList>
            <person name="Hosoyama A."/>
            <person name="Uohara A."/>
            <person name="Ohji S."/>
            <person name="Ichikawa N."/>
        </authorList>
    </citation>
    <scope>NUCLEOTIDE SEQUENCE [LARGE SCALE GENOMIC DNA]</scope>
    <source>
        <strain evidence="2 5">NBRC 100333</strain>
    </source>
</reference>
<dbReference type="EMBL" id="BJXR01000047">
    <property type="protein sequence ID" value="GEN11426.1"/>
    <property type="molecule type" value="Genomic_DNA"/>
</dbReference>
<keyword evidence="4" id="KW-1185">Reference proteome</keyword>
<name>A0A511TB73_MYXFU</name>
<feature type="region of interest" description="Disordered" evidence="1">
    <location>
        <begin position="44"/>
        <end position="84"/>
    </location>
</feature>
<sequence>MSRGPSSSLGDLAHALAHLRPADDTTREAIAAIVMARDTGAVVLSRSESAGPPSERPERPPLPRSFPPAPVPTSPPLDSRETTEEPVPVIITRLPRTPPVVPPWVLSTSPLPEPPPPGTAAPEPDSLLEPRRSRALLGAMLATHGEGQIDLESLVRIISSGRALRDLPRRSVPTLAHGVQLLLDRSDAMLPFHLDVTNLGRRLSQLVGEGLALLHFSACPTRGCGRGSRRQWKPYGPGQMPRPGTRVLCVTDLGLGAATSGNVPARWEEWRDFATLLRRAGCSVGALVPSPPERWPSELEQVMELFYWDRTLTVARAARGMSRRR</sequence>
<dbReference type="AlphaFoldDB" id="A0A511TB73"/>